<evidence type="ECO:0000313" key="2">
    <source>
        <dbReference type="EMBL" id="WWC88211.1"/>
    </source>
</evidence>
<feature type="compositionally biased region" description="Polar residues" evidence="1">
    <location>
        <begin position="384"/>
        <end position="408"/>
    </location>
</feature>
<evidence type="ECO:0000256" key="1">
    <source>
        <dbReference type="SAM" id="MobiDB-lite"/>
    </source>
</evidence>
<evidence type="ECO:0000313" key="3">
    <source>
        <dbReference type="Proteomes" id="UP001355207"/>
    </source>
</evidence>
<dbReference type="EMBL" id="CP144100">
    <property type="protein sequence ID" value="WWC88211.1"/>
    <property type="molecule type" value="Genomic_DNA"/>
</dbReference>
<dbReference type="AlphaFoldDB" id="A0AAX4JS34"/>
<feature type="compositionally biased region" description="Low complexity" evidence="1">
    <location>
        <begin position="370"/>
        <end position="383"/>
    </location>
</feature>
<keyword evidence="3" id="KW-1185">Reference proteome</keyword>
<evidence type="ECO:0008006" key="4">
    <source>
        <dbReference type="Google" id="ProtNLM"/>
    </source>
</evidence>
<gene>
    <name evidence="2" type="ORF">L201_003116</name>
</gene>
<dbReference type="GeneID" id="91093787"/>
<feature type="region of interest" description="Disordered" evidence="1">
    <location>
        <begin position="368"/>
        <end position="408"/>
    </location>
</feature>
<name>A0AAX4JS34_9TREE</name>
<feature type="compositionally biased region" description="Polar residues" evidence="1">
    <location>
        <begin position="7"/>
        <end position="17"/>
    </location>
</feature>
<dbReference type="Proteomes" id="UP001355207">
    <property type="component" value="Chromosome 3"/>
</dbReference>
<proteinExistence type="predicted"/>
<protein>
    <recommendedName>
        <fullName evidence="4">Nucleoporin Nup54 alpha-helical domain-containing protein</fullName>
    </recommendedName>
</protein>
<reference evidence="2 3" key="1">
    <citation type="submission" date="2024-01" db="EMBL/GenBank/DDBJ databases">
        <title>Comparative genomics of Cryptococcus and Kwoniella reveals pathogenesis evolution and contrasting modes of karyotype evolution via chromosome fusion or intercentromeric recombination.</title>
        <authorList>
            <person name="Coelho M.A."/>
            <person name="David-Palma M."/>
            <person name="Shea T."/>
            <person name="Bowers K."/>
            <person name="McGinley-Smith S."/>
            <person name="Mohammad A.W."/>
            <person name="Gnirke A."/>
            <person name="Yurkov A.M."/>
            <person name="Nowrousian M."/>
            <person name="Sun S."/>
            <person name="Cuomo C.A."/>
            <person name="Heitman J."/>
        </authorList>
    </citation>
    <scope>NUCLEOTIDE SEQUENCE [LARGE SCALE GENOMIC DNA]</scope>
    <source>
        <strain evidence="2 3">CBS 6074</strain>
    </source>
</reference>
<organism evidence="2 3">
    <name type="scientific">Kwoniella dendrophila CBS 6074</name>
    <dbReference type="NCBI Taxonomy" id="1295534"/>
    <lineage>
        <taxon>Eukaryota</taxon>
        <taxon>Fungi</taxon>
        <taxon>Dikarya</taxon>
        <taxon>Basidiomycota</taxon>
        <taxon>Agaricomycotina</taxon>
        <taxon>Tremellomycetes</taxon>
        <taxon>Tremellales</taxon>
        <taxon>Cryptococcaceae</taxon>
        <taxon>Kwoniella</taxon>
    </lineage>
</organism>
<sequence length="408" mass="44350">MNAFRNLFSQGPTSTAGSIPGSFFRPNTYDPSSMFGNSFNPFTASNLNSNPYSSFTNDGFNGFNGLSGIGGFNNPSSFGFGGGGGPGGGGIFNNPYSQSAYLQSMPSNIYFGKGPNQMWHPHSQHWQGIPDFIRESMNPTTTSTTNNGTTTNNSIPGINVNSGFSTGLGTGFNGLGGSMFTGNTTSTNSGTDTAESRARFWTSRLPADVPRYGSTLNNHTKIGAFSSYMRELKKDITQSIDQSKNLLNGKIIPDFNKVNTLLSSGGGNLNWQQRNHLSSVRSNLQEKFKSEKSDIGIGVKRIREIDSVINHFNQGNCLSVQQGVDFSRKWGSVKVETNSGLRDSAWDIYLTQQTGESRPINAFYRKTLAQGQQQQPQQPQQPQTNSTWSNFFGGSSRPSTPFGSRFSF</sequence>
<feature type="region of interest" description="Disordered" evidence="1">
    <location>
        <begin position="1"/>
        <end position="22"/>
    </location>
</feature>
<accession>A0AAX4JS34</accession>
<dbReference type="RefSeq" id="XP_066074974.1">
    <property type="nucleotide sequence ID" value="XM_066218877.1"/>
</dbReference>